<keyword evidence="4" id="KW-0689">Ribosomal protein</keyword>
<sequence length="489" mass="53197">MSDNSQASSAAQLVATIRHENILLHRHLAEMQHENLLLKRQLYRLGALLDIAVSKLSSRGIALETPIPIRELRAAIPSHDIMDTLAEARAPTDLSYENAAAQDSRTDRFQLRHELRGHAKPVQCAAFAMGNQPILASSGLDCHLVLHDFWTGEKVHEINAHEQNVVDVAWFEGSGNLLSASFDGTVKVWDPRHANREAEPVYKIETPGFVLAAAVLDKAFTFVCTDSKRHVSIVDMRVPKPISWRLEVRANTVAFNGADSQLVTGHNDGHIAMWDLRKVGSLFSSISPSTEGATSISSIAASSSGTGLLGEVTSASVPLVTRVENEPSHSPITCIISHNKDDSKRLLVVSADNMVRLYGGVGLNPSTHNSFTLRNVVGGLPIRGYTARAAFWRGTGTKTNVSSFFDDGEREGDARSRHLTECDIMVTCGAENTACIYDVTEKGTAVLIEKLKGHRDRVVGAAVHPADRKPVIATYSADNTVRIWAPAKN</sequence>
<dbReference type="VEuPathDB" id="TriTrypDB:TvY486_0401750"/>
<organism evidence="8">
    <name type="scientific">Trypanosoma vivax (strain Y486)</name>
    <dbReference type="NCBI Taxonomy" id="1055687"/>
    <lineage>
        <taxon>Eukaryota</taxon>
        <taxon>Discoba</taxon>
        <taxon>Euglenozoa</taxon>
        <taxon>Kinetoplastea</taxon>
        <taxon>Metakinetoplastina</taxon>
        <taxon>Trypanosomatida</taxon>
        <taxon>Trypanosomatidae</taxon>
        <taxon>Trypanosoma</taxon>
        <taxon>Duttonella</taxon>
    </lineage>
</organism>
<name>G0TU75_TRYVY</name>
<evidence type="ECO:0000313" key="8">
    <source>
        <dbReference type="EMBL" id="CCC47509.1"/>
    </source>
</evidence>
<proteinExistence type="predicted"/>
<dbReference type="PROSITE" id="PS00678">
    <property type="entry name" value="WD_REPEATS_1"/>
    <property type="match status" value="1"/>
</dbReference>
<gene>
    <name evidence="8" type="ORF">TVY486_0401750</name>
</gene>
<dbReference type="InterPro" id="IPR052234">
    <property type="entry name" value="U5_snRNP_Component"/>
</dbReference>
<evidence type="ECO:0000256" key="2">
    <source>
        <dbReference type="ARBA" id="ARBA00022664"/>
    </source>
</evidence>
<dbReference type="PANTHER" id="PTHR44006:SF1">
    <property type="entry name" value="U5 SMALL NUCLEAR RIBONUCLEOPROTEIN 40 KDA PROTEIN"/>
    <property type="match status" value="1"/>
</dbReference>
<dbReference type="GO" id="GO:0003723">
    <property type="term" value="F:RNA binding"/>
    <property type="evidence" value="ECO:0007669"/>
    <property type="project" value="TreeGrafter"/>
</dbReference>
<keyword evidence="2" id="KW-0507">mRNA processing</keyword>
<feature type="repeat" description="WD" evidence="7">
    <location>
        <begin position="451"/>
        <end position="489"/>
    </location>
</feature>
<keyword evidence="5" id="KW-0508">mRNA splicing</keyword>
<feature type="repeat" description="WD" evidence="7">
    <location>
        <begin position="158"/>
        <end position="199"/>
    </location>
</feature>
<evidence type="ECO:0000256" key="6">
    <source>
        <dbReference type="ARBA" id="ARBA00023274"/>
    </source>
</evidence>
<dbReference type="GO" id="GO:0008380">
    <property type="term" value="P:RNA splicing"/>
    <property type="evidence" value="ECO:0007669"/>
    <property type="project" value="UniProtKB-KW"/>
</dbReference>
<dbReference type="InterPro" id="IPR015943">
    <property type="entry name" value="WD40/YVTN_repeat-like_dom_sf"/>
</dbReference>
<keyword evidence="6" id="KW-0687">Ribonucleoprotein</keyword>
<evidence type="ECO:0000256" key="5">
    <source>
        <dbReference type="ARBA" id="ARBA00023187"/>
    </source>
</evidence>
<keyword evidence="1 7" id="KW-0853">WD repeat</keyword>
<dbReference type="PANTHER" id="PTHR44006">
    <property type="entry name" value="U5 SMALL NUCLEAR RIBONUCLEOPROTEIN 40 KDA PROTEIN"/>
    <property type="match status" value="1"/>
</dbReference>
<evidence type="ECO:0000256" key="4">
    <source>
        <dbReference type="ARBA" id="ARBA00022980"/>
    </source>
</evidence>
<feature type="repeat" description="WD" evidence="7">
    <location>
        <begin position="252"/>
        <end position="284"/>
    </location>
</feature>
<dbReference type="AlphaFoldDB" id="G0TU75"/>
<dbReference type="InterPro" id="IPR019775">
    <property type="entry name" value="WD40_repeat_CS"/>
</dbReference>
<dbReference type="Pfam" id="PF00400">
    <property type="entry name" value="WD40"/>
    <property type="match status" value="4"/>
</dbReference>
<dbReference type="Gene3D" id="2.130.10.10">
    <property type="entry name" value="YVTN repeat-like/Quinoprotein amine dehydrogenase"/>
    <property type="match status" value="2"/>
</dbReference>
<protein>
    <submittedName>
        <fullName evidence="8">Uncharacterized protein</fullName>
    </submittedName>
</protein>
<keyword evidence="3" id="KW-0677">Repeat</keyword>
<accession>G0TU75</accession>
<dbReference type="InterPro" id="IPR001680">
    <property type="entry name" value="WD40_rpt"/>
</dbReference>
<dbReference type="GO" id="GO:0006397">
    <property type="term" value="P:mRNA processing"/>
    <property type="evidence" value="ECO:0007669"/>
    <property type="project" value="UniProtKB-KW"/>
</dbReference>
<reference evidence="8" key="1">
    <citation type="journal article" date="2012" name="Proc. Natl. Acad. Sci. U.S.A.">
        <title>Antigenic diversity is generated by distinct evolutionary mechanisms in African trypanosome species.</title>
        <authorList>
            <person name="Jackson A.P."/>
            <person name="Berry A."/>
            <person name="Aslett M."/>
            <person name="Allison H.C."/>
            <person name="Burton P."/>
            <person name="Vavrova-Anderson J."/>
            <person name="Brown R."/>
            <person name="Browne H."/>
            <person name="Corton N."/>
            <person name="Hauser H."/>
            <person name="Gamble J."/>
            <person name="Gilderthorp R."/>
            <person name="Marcello L."/>
            <person name="McQuillan J."/>
            <person name="Otto T.D."/>
            <person name="Quail M.A."/>
            <person name="Sanders M.J."/>
            <person name="van Tonder A."/>
            <person name="Ginger M.L."/>
            <person name="Field M.C."/>
            <person name="Barry J.D."/>
            <person name="Hertz-Fowler C."/>
            <person name="Berriman M."/>
        </authorList>
    </citation>
    <scope>NUCLEOTIDE SEQUENCE</scope>
    <source>
        <strain evidence="8">Y486</strain>
    </source>
</reference>
<dbReference type="InterPro" id="IPR036322">
    <property type="entry name" value="WD40_repeat_dom_sf"/>
</dbReference>
<evidence type="ECO:0000256" key="7">
    <source>
        <dbReference type="PROSITE-ProRule" id="PRU00221"/>
    </source>
</evidence>
<dbReference type="PROSITE" id="PS50082">
    <property type="entry name" value="WD_REPEATS_2"/>
    <property type="match status" value="3"/>
</dbReference>
<dbReference type="SMART" id="SM00320">
    <property type="entry name" value="WD40"/>
    <property type="match status" value="6"/>
</dbReference>
<dbReference type="SUPFAM" id="SSF50978">
    <property type="entry name" value="WD40 repeat-like"/>
    <property type="match status" value="1"/>
</dbReference>
<dbReference type="EMBL" id="HE573020">
    <property type="protein sequence ID" value="CCC47509.1"/>
    <property type="molecule type" value="Genomic_DNA"/>
</dbReference>
<dbReference type="InterPro" id="IPR020472">
    <property type="entry name" value="WD40_PAC1"/>
</dbReference>
<dbReference type="GO" id="GO:0005840">
    <property type="term" value="C:ribosome"/>
    <property type="evidence" value="ECO:0007669"/>
    <property type="project" value="UniProtKB-KW"/>
</dbReference>
<evidence type="ECO:0000256" key="1">
    <source>
        <dbReference type="ARBA" id="ARBA00022574"/>
    </source>
</evidence>
<dbReference type="PROSITE" id="PS50294">
    <property type="entry name" value="WD_REPEATS_REGION"/>
    <property type="match status" value="2"/>
</dbReference>
<dbReference type="PRINTS" id="PR00320">
    <property type="entry name" value="GPROTEINBRPT"/>
</dbReference>
<dbReference type="GO" id="GO:0071013">
    <property type="term" value="C:catalytic step 2 spliceosome"/>
    <property type="evidence" value="ECO:0007669"/>
    <property type="project" value="TreeGrafter"/>
</dbReference>
<evidence type="ECO:0000256" key="3">
    <source>
        <dbReference type="ARBA" id="ARBA00022737"/>
    </source>
</evidence>